<sequence length="520" mass="55170">MGIMTNHQATLAHPESFSSRSRKVTTSLPSFTLPALDIPSTRNPHRAFFVLNSPSDSAFEDHNRRGGLPLLSRQQPSTISHTTTSTTSTTNNCNLTTTLGSEIATEGLNLSLGINNSGSQSSQQPGSSIYYSSQLTGSWPTPGSSAPSAYTYLSPDSNPGSGSLNQTSYTHRPQATFGSVPSSVTNYSGGRTTSTSTNAETVPVSSSYQEQHSFPTSVGSSRGPLGSSHPSQASGPTHPMLSLQNPAVTQPPTAGHGSSLPSLHDFGNFRTSSSQNSYYPSATQQSQSSTQSSYYPSPLTPQQGSYPGFQGVPASQLSPTSYSPSTSQGNAPRTLGSISSSGSSGPGLQYSQHHYSLNGHGHGPVLSNMHQPGTPLAMVGMSGMHYGTHHPMPQYHRYGASHDQLGPRQGDRPYKCGQCTQGFNRNHDLKRHKRIHLATKPYPCGNCEKSFSRKDALKRHRLVKGCGKNDQVNGNNTKPGTAGDNNTRPPGDYSVGSRTSPMERIDENASDDAAVARLAS</sequence>
<dbReference type="Gene3D" id="3.30.160.60">
    <property type="entry name" value="Classic Zinc Finger"/>
    <property type="match status" value="2"/>
</dbReference>
<feature type="domain" description="C2H2-type" evidence="7">
    <location>
        <begin position="442"/>
        <end position="470"/>
    </location>
</feature>
<dbReference type="EMBL" id="JAVLET010000012">
    <property type="protein sequence ID" value="KAL0466627.1"/>
    <property type="molecule type" value="Genomic_DNA"/>
</dbReference>
<feature type="compositionally biased region" description="Low complexity" evidence="6">
    <location>
        <begin position="277"/>
        <end position="303"/>
    </location>
</feature>
<keyword evidence="4" id="KW-0862">Zinc</keyword>
<feature type="compositionally biased region" description="Low complexity" evidence="6">
    <location>
        <begin position="336"/>
        <end position="347"/>
    </location>
</feature>
<feature type="region of interest" description="Disordered" evidence="6">
    <location>
        <begin position="150"/>
        <end position="371"/>
    </location>
</feature>
<comment type="caution">
    <text evidence="8">The sequence shown here is derived from an EMBL/GenBank/DDBJ whole genome shotgun (WGS) entry which is preliminary data.</text>
</comment>
<feature type="compositionally biased region" description="Polar residues" evidence="6">
    <location>
        <begin position="242"/>
        <end position="252"/>
    </location>
</feature>
<dbReference type="SUPFAM" id="SSF57667">
    <property type="entry name" value="beta-beta-alpha zinc fingers"/>
    <property type="match status" value="1"/>
</dbReference>
<dbReference type="PROSITE" id="PS50157">
    <property type="entry name" value="ZINC_FINGER_C2H2_2"/>
    <property type="match status" value="2"/>
</dbReference>
<feature type="region of interest" description="Disordered" evidence="6">
    <location>
        <begin position="466"/>
        <end position="520"/>
    </location>
</feature>
<feature type="domain" description="C2H2-type" evidence="7">
    <location>
        <begin position="414"/>
        <end position="441"/>
    </location>
</feature>
<feature type="compositionally biased region" description="Polar residues" evidence="6">
    <location>
        <begin position="313"/>
        <end position="331"/>
    </location>
</feature>
<dbReference type="PANTHER" id="PTHR16515:SF58">
    <property type="entry name" value="ZINC FINGER PROTEIN 22"/>
    <property type="match status" value="1"/>
</dbReference>
<feature type="compositionally biased region" description="Low complexity" evidence="6">
    <location>
        <begin position="77"/>
        <end position="93"/>
    </location>
</feature>
<dbReference type="Pfam" id="PF00096">
    <property type="entry name" value="zf-C2H2"/>
    <property type="match status" value="2"/>
</dbReference>
<keyword evidence="2" id="KW-0677">Repeat</keyword>
<feature type="compositionally biased region" description="Polar residues" evidence="6">
    <location>
        <begin position="470"/>
        <end position="488"/>
    </location>
</feature>
<feature type="region of interest" description="Disordered" evidence="6">
    <location>
        <begin position="1"/>
        <end position="23"/>
    </location>
</feature>
<evidence type="ECO:0000313" key="8">
    <source>
        <dbReference type="EMBL" id="KAL0466627.1"/>
    </source>
</evidence>
<evidence type="ECO:0000256" key="2">
    <source>
        <dbReference type="ARBA" id="ARBA00022737"/>
    </source>
</evidence>
<name>A0ABR3D1Q0_NEUIN</name>
<feature type="compositionally biased region" description="Polar residues" evidence="6">
    <location>
        <begin position="154"/>
        <end position="220"/>
    </location>
</feature>
<protein>
    <recommendedName>
        <fullName evidence="7">C2H2-type domain-containing protein</fullName>
    </recommendedName>
</protein>
<dbReference type="SMART" id="SM00355">
    <property type="entry name" value="ZnF_C2H2"/>
    <property type="match status" value="2"/>
</dbReference>
<evidence type="ECO:0000256" key="1">
    <source>
        <dbReference type="ARBA" id="ARBA00022723"/>
    </source>
</evidence>
<evidence type="ECO:0000256" key="6">
    <source>
        <dbReference type="SAM" id="MobiDB-lite"/>
    </source>
</evidence>
<dbReference type="InterPro" id="IPR013087">
    <property type="entry name" value="Znf_C2H2_type"/>
</dbReference>
<dbReference type="PROSITE" id="PS00028">
    <property type="entry name" value="ZINC_FINGER_C2H2_1"/>
    <property type="match status" value="1"/>
</dbReference>
<keyword evidence="3 5" id="KW-0863">Zinc-finger</keyword>
<reference evidence="8 9" key="1">
    <citation type="submission" date="2023-09" db="EMBL/GenBank/DDBJ databases">
        <title>Multi-omics analysis of a traditional fermented food reveals byproduct-associated fungal strains for waste-to-food upcycling.</title>
        <authorList>
            <consortium name="Lawrence Berkeley National Laboratory"/>
            <person name="Rekdal V.M."/>
            <person name="Villalobos-Escobedo J.M."/>
            <person name="Rodriguez-Valeron N."/>
            <person name="Garcia M.O."/>
            <person name="Vasquez D.P."/>
            <person name="Damayanti I."/>
            <person name="Sorensen P.M."/>
            <person name="Baidoo E.E."/>
            <person name="De Carvalho A.C."/>
            <person name="Riley R."/>
            <person name="Lipzen A."/>
            <person name="He G."/>
            <person name="Yan M."/>
            <person name="Haridas S."/>
            <person name="Daum C."/>
            <person name="Yoshinaga Y."/>
            <person name="Ng V."/>
            <person name="Grigoriev I.V."/>
            <person name="Munk R."/>
            <person name="Nuraida L."/>
            <person name="Wijaya C.H."/>
            <person name="Morales P.-C."/>
            <person name="Keasling J.D."/>
        </authorList>
    </citation>
    <scope>NUCLEOTIDE SEQUENCE [LARGE SCALE GENOMIC DNA]</scope>
    <source>
        <strain evidence="8 9">FGSC 2613</strain>
    </source>
</reference>
<evidence type="ECO:0000256" key="4">
    <source>
        <dbReference type="ARBA" id="ARBA00022833"/>
    </source>
</evidence>
<keyword evidence="1" id="KW-0479">Metal-binding</keyword>
<keyword evidence="9" id="KW-1185">Reference proteome</keyword>
<evidence type="ECO:0000259" key="7">
    <source>
        <dbReference type="PROSITE" id="PS50157"/>
    </source>
</evidence>
<proteinExistence type="predicted"/>
<organism evidence="8 9">
    <name type="scientific">Neurospora intermedia</name>
    <dbReference type="NCBI Taxonomy" id="5142"/>
    <lineage>
        <taxon>Eukaryota</taxon>
        <taxon>Fungi</taxon>
        <taxon>Dikarya</taxon>
        <taxon>Ascomycota</taxon>
        <taxon>Pezizomycotina</taxon>
        <taxon>Sordariomycetes</taxon>
        <taxon>Sordariomycetidae</taxon>
        <taxon>Sordariales</taxon>
        <taxon>Sordariaceae</taxon>
        <taxon>Neurospora</taxon>
    </lineage>
</organism>
<dbReference type="InterPro" id="IPR036236">
    <property type="entry name" value="Znf_C2H2_sf"/>
</dbReference>
<evidence type="ECO:0000313" key="9">
    <source>
        <dbReference type="Proteomes" id="UP001451303"/>
    </source>
</evidence>
<gene>
    <name evidence="8" type="ORF">QR685DRAFT_575250</name>
</gene>
<dbReference type="PANTHER" id="PTHR16515">
    <property type="entry name" value="PR DOMAIN ZINC FINGER PROTEIN"/>
    <property type="match status" value="1"/>
</dbReference>
<evidence type="ECO:0000256" key="5">
    <source>
        <dbReference type="PROSITE-ProRule" id="PRU00042"/>
    </source>
</evidence>
<feature type="region of interest" description="Disordered" evidence="6">
    <location>
        <begin position="55"/>
        <end position="93"/>
    </location>
</feature>
<dbReference type="InterPro" id="IPR050331">
    <property type="entry name" value="Zinc_finger"/>
</dbReference>
<dbReference type="Proteomes" id="UP001451303">
    <property type="component" value="Unassembled WGS sequence"/>
</dbReference>
<accession>A0ABR3D1Q0</accession>
<evidence type="ECO:0000256" key="3">
    <source>
        <dbReference type="ARBA" id="ARBA00022771"/>
    </source>
</evidence>